<dbReference type="Pfam" id="PF02195">
    <property type="entry name" value="ParB_N"/>
    <property type="match status" value="1"/>
</dbReference>
<dbReference type="EMBL" id="AWVF01000462">
    <property type="protein sequence ID" value="ERJ86830.1"/>
    <property type="molecule type" value="Genomic_DNA"/>
</dbReference>
<evidence type="ECO:0000256" key="2">
    <source>
        <dbReference type="ARBA" id="ARBA00006295"/>
    </source>
</evidence>
<gene>
    <name evidence="5" type="ORF">RUMCAL_03431</name>
</gene>
<evidence type="ECO:0000313" key="6">
    <source>
        <dbReference type="Proteomes" id="UP000016662"/>
    </source>
</evidence>
<dbReference type="eggNOG" id="COG1475">
    <property type="taxonomic scope" value="Bacteria"/>
</dbReference>
<feature type="domain" description="ParB-like N-terminal" evidence="4">
    <location>
        <begin position="51"/>
        <end position="140"/>
    </location>
</feature>
<dbReference type="GO" id="GO:0045881">
    <property type="term" value="P:positive regulation of sporulation resulting in formation of a cellular spore"/>
    <property type="evidence" value="ECO:0007669"/>
    <property type="project" value="TreeGrafter"/>
</dbReference>
<dbReference type="InterPro" id="IPR050336">
    <property type="entry name" value="Chromosome_partition/occlusion"/>
</dbReference>
<dbReference type="GO" id="GO:0009295">
    <property type="term" value="C:nucleoid"/>
    <property type="evidence" value="ECO:0007669"/>
    <property type="project" value="UniProtKB-SubCell"/>
</dbReference>
<organism evidence="5 6">
    <name type="scientific">Ruminococcus callidus ATCC 27760</name>
    <dbReference type="NCBI Taxonomy" id="411473"/>
    <lineage>
        <taxon>Bacteria</taxon>
        <taxon>Bacillati</taxon>
        <taxon>Bacillota</taxon>
        <taxon>Clostridia</taxon>
        <taxon>Eubacteriales</taxon>
        <taxon>Oscillospiraceae</taxon>
        <taxon>Ruminococcus</taxon>
    </lineage>
</organism>
<dbReference type="Gene3D" id="1.10.10.2830">
    <property type="match status" value="1"/>
</dbReference>
<dbReference type="HOGENOM" id="CLU_023853_0_1_9"/>
<dbReference type="FunFam" id="3.90.1530.30:FF:000001">
    <property type="entry name" value="Chromosome partitioning protein ParB"/>
    <property type="match status" value="1"/>
</dbReference>
<comment type="similarity">
    <text evidence="2">Belongs to the ParB family.</text>
</comment>
<dbReference type="FunFam" id="1.10.10.2830:FF:000001">
    <property type="entry name" value="Chromosome partitioning protein ParB"/>
    <property type="match status" value="1"/>
</dbReference>
<evidence type="ECO:0000313" key="5">
    <source>
        <dbReference type="EMBL" id="ERJ86830.1"/>
    </source>
</evidence>
<accession>U2K3Y2</accession>
<evidence type="ECO:0000256" key="1">
    <source>
        <dbReference type="ARBA" id="ARBA00004453"/>
    </source>
</evidence>
<dbReference type="STRING" id="411473.RUMCAL_03431"/>
<dbReference type="InterPro" id="IPR036086">
    <property type="entry name" value="ParB/Sulfiredoxin_sf"/>
</dbReference>
<comment type="subcellular location">
    <subcellularLocation>
        <location evidence="1">Cytoplasm</location>
        <location evidence="1">Nucleoid</location>
    </subcellularLocation>
</comment>
<protein>
    <submittedName>
        <fullName evidence="5">Putative nucleoid occlusion protein</fullName>
    </submittedName>
</protein>
<dbReference type="PANTHER" id="PTHR33375">
    <property type="entry name" value="CHROMOSOME-PARTITIONING PROTEIN PARB-RELATED"/>
    <property type="match status" value="1"/>
</dbReference>
<comment type="caution">
    <text evidence="5">The sequence shown here is derived from an EMBL/GenBank/DDBJ whole genome shotgun (WGS) entry which is preliminary data.</text>
</comment>
<proteinExistence type="inferred from homology"/>
<dbReference type="SMART" id="SM00470">
    <property type="entry name" value="ParB"/>
    <property type="match status" value="1"/>
</dbReference>
<dbReference type="AlphaFoldDB" id="U2K3Y2"/>
<evidence type="ECO:0000256" key="3">
    <source>
        <dbReference type="ARBA" id="ARBA00023125"/>
    </source>
</evidence>
<dbReference type="GO" id="GO:0003677">
    <property type="term" value="F:DNA binding"/>
    <property type="evidence" value="ECO:0007669"/>
    <property type="project" value="UniProtKB-KW"/>
</dbReference>
<dbReference type="CDD" id="cd16393">
    <property type="entry name" value="SPO0J_N"/>
    <property type="match status" value="1"/>
</dbReference>
<evidence type="ECO:0000259" key="4">
    <source>
        <dbReference type="SMART" id="SM00470"/>
    </source>
</evidence>
<dbReference type="InterPro" id="IPR003115">
    <property type="entry name" value="ParB_N"/>
</dbReference>
<dbReference type="InterPro" id="IPR004437">
    <property type="entry name" value="ParB/RepB/Spo0J"/>
</dbReference>
<dbReference type="InterPro" id="IPR041468">
    <property type="entry name" value="HTH_ParB/Spo0J"/>
</dbReference>
<dbReference type="NCBIfam" id="TIGR00180">
    <property type="entry name" value="parB_part"/>
    <property type="match status" value="1"/>
</dbReference>
<sequence>MGIWKRCEAVRRALCSVFSDRQAAPAAKKGSTAVMAGFLTFTKEKPINRVVEVDISDIRPNPHQPRSEFDIADIQSLADSILQNGILQPLTVRRGENRYELIAGERRLRAAKLAGLRAVPCIILDISSRNSAIMALVENIQRQDLSFFDEASAIEKLITYYGMTQEDAAAKLGKAQSTIANKLRLLRLTADEREVIMKYNLTERHARALLRLAAPAERLAVLERVVKQNLNVEKTEAAVEEVIGKKKVQNSYKKRSKVFQNVRIFVNTITKAVETMQAVGIAAESQKIQHEDYIEYRVKIPTAASRR</sequence>
<dbReference type="SUPFAM" id="SSF110849">
    <property type="entry name" value="ParB/Sulfiredoxin"/>
    <property type="match status" value="1"/>
</dbReference>
<dbReference type="Pfam" id="PF17762">
    <property type="entry name" value="HTH_ParB"/>
    <property type="match status" value="1"/>
</dbReference>
<dbReference type="Proteomes" id="UP000016662">
    <property type="component" value="Unassembled WGS sequence"/>
</dbReference>
<dbReference type="PATRIC" id="fig|411473.3.peg.2879"/>
<keyword evidence="6" id="KW-1185">Reference proteome</keyword>
<dbReference type="Gene3D" id="3.90.1530.30">
    <property type="match status" value="1"/>
</dbReference>
<reference evidence="5 6" key="1">
    <citation type="submission" date="2013-07" db="EMBL/GenBank/DDBJ databases">
        <authorList>
            <person name="Weinstock G."/>
            <person name="Sodergren E."/>
            <person name="Wylie T."/>
            <person name="Fulton L."/>
            <person name="Fulton R."/>
            <person name="Fronick C."/>
            <person name="O'Laughlin M."/>
            <person name="Godfrey J."/>
            <person name="Miner T."/>
            <person name="Herter B."/>
            <person name="Appelbaum E."/>
            <person name="Cordes M."/>
            <person name="Lek S."/>
            <person name="Wollam A."/>
            <person name="Pepin K.H."/>
            <person name="Palsikar V.B."/>
            <person name="Mitreva M."/>
            <person name="Wilson R.K."/>
        </authorList>
    </citation>
    <scope>NUCLEOTIDE SEQUENCE [LARGE SCALE GENOMIC DNA]</scope>
    <source>
        <strain evidence="5 6">ATCC 27760</strain>
    </source>
</reference>
<dbReference type="PANTHER" id="PTHR33375:SF8">
    <property type="entry name" value="NUCLEOID OCCLUSION PROTEIN"/>
    <property type="match status" value="1"/>
</dbReference>
<dbReference type="GO" id="GO:0007059">
    <property type="term" value="P:chromosome segregation"/>
    <property type="evidence" value="ECO:0007669"/>
    <property type="project" value="TreeGrafter"/>
</dbReference>
<name>U2K3Y2_9FIRM</name>
<keyword evidence="3" id="KW-0238">DNA-binding</keyword>
<dbReference type="GO" id="GO:0005694">
    <property type="term" value="C:chromosome"/>
    <property type="evidence" value="ECO:0007669"/>
    <property type="project" value="TreeGrafter"/>
</dbReference>